<evidence type="ECO:0000313" key="4">
    <source>
        <dbReference type="EMBL" id="MEQ6292164.1"/>
    </source>
</evidence>
<evidence type="ECO:0000256" key="2">
    <source>
        <dbReference type="ARBA" id="ARBA00022729"/>
    </source>
</evidence>
<evidence type="ECO:0000313" key="5">
    <source>
        <dbReference type="Proteomes" id="UP001433638"/>
    </source>
</evidence>
<keyword evidence="5" id="KW-1185">Reference proteome</keyword>
<dbReference type="PANTHER" id="PTHR47151">
    <property type="entry name" value="LEU/ILE/VAL-BINDING ABC TRANSPORTER SUBUNIT"/>
    <property type="match status" value="1"/>
</dbReference>
<accession>A0ABV1M7H2</accession>
<dbReference type="Proteomes" id="UP001433638">
    <property type="component" value="Unassembled WGS sequence"/>
</dbReference>
<dbReference type="Gene3D" id="3.40.50.2300">
    <property type="match status" value="1"/>
</dbReference>
<proteinExistence type="inferred from homology"/>
<name>A0ABV1M7H2_9NEIS</name>
<protein>
    <submittedName>
        <fullName evidence="4">ABC transporter substrate-binding protein</fullName>
    </submittedName>
</protein>
<dbReference type="Pfam" id="PF13458">
    <property type="entry name" value="Peripla_BP_6"/>
    <property type="match status" value="1"/>
</dbReference>
<evidence type="ECO:0000256" key="1">
    <source>
        <dbReference type="ARBA" id="ARBA00010062"/>
    </source>
</evidence>
<dbReference type="PANTHER" id="PTHR47151:SF2">
    <property type="entry name" value="AMINO ACID BINDING PROTEIN"/>
    <property type="match status" value="1"/>
</dbReference>
<comment type="caution">
    <text evidence="4">The sequence shown here is derived from an EMBL/GenBank/DDBJ whole genome shotgun (WGS) entry which is preliminary data.</text>
</comment>
<dbReference type="RefSeq" id="WP_349590055.1">
    <property type="nucleotide sequence ID" value="NZ_JBEFLD010000009.1"/>
</dbReference>
<gene>
    <name evidence="4" type="ORF">ABNW52_16230</name>
</gene>
<feature type="domain" description="Leucine-binding protein" evidence="3">
    <location>
        <begin position="31"/>
        <end position="107"/>
    </location>
</feature>
<organism evidence="4 5">
    <name type="scientific">Vogesella oryzagri</name>
    <dbReference type="NCBI Taxonomy" id="3160864"/>
    <lineage>
        <taxon>Bacteria</taxon>
        <taxon>Pseudomonadati</taxon>
        <taxon>Pseudomonadota</taxon>
        <taxon>Betaproteobacteria</taxon>
        <taxon>Neisseriales</taxon>
        <taxon>Chromobacteriaceae</taxon>
        <taxon>Vogesella</taxon>
    </lineage>
</organism>
<sequence>MTGNRQYGSKFAVAVSVERLPLVSLAAGELEVKIGLTGPLTDPQAAIGKDHENGVKLARDRLNAQGIVVGGKKVRFILQSEDDAADPRTGMTVVQRRIDADVKTVLGRTTLEWRSPPPSCSTMPVS</sequence>
<dbReference type="InterPro" id="IPR028081">
    <property type="entry name" value="Leu-bd"/>
</dbReference>
<keyword evidence="2" id="KW-0732">Signal</keyword>
<dbReference type="EMBL" id="JBEFLD010000009">
    <property type="protein sequence ID" value="MEQ6292164.1"/>
    <property type="molecule type" value="Genomic_DNA"/>
</dbReference>
<dbReference type="SUPFAM" id="SSF53822">
    <property type="entry name" value="Periplasmic binding protein-like I"/>
    <property type="match status" value="1"/>
</dbReference>
<evidence type="ECO:0000259" key="3">
    <source>
        <dbReference type="Pfam" id="PF13458"/>
    </source>
</evidence>
<reference evidence="4" key="1">
    <citation type="submission" date="2024-06" db="EMBL/GenBank/DDBJ databases">
        <title>Genome sequence of Vogesella sp. MAHUQ-64.</title>
        <authorList>
            <person name="Huq M.A."/>
        </authorList>
    </citation>
    <scope>NUCLEOTIDE SEQUENCE</scope>
    <source>
        <strain evidence="4">MAHUQ-64</strain>
    </source>
</reference>
<dbReference type="InterPro" id="IPR028082">
    <property type="entry name" value="Peripla_BP_I"/>
</dbReference>
<comment type="similarity">
    <text evidence="1">Belongs to the leucine-binding protein family.</text>
</comment>